<gene>
    <name evidence="2" type="primary">AVEN_19507_1</name>
    <name evidence="2" type="ORF">TNCV_24641</name>
</gene>
<evidence type="ECO:0000313" key="2">
    <source>
        <dbReference type="EMBL" id="GFY26265.1"/>
    </source>
</evidence>
<keyword evidence="3" id="KW-1185">Reference proteome</keyword>
<dbReference type="AlphaFoldDB" id="A0A8X7BBW3"/>
<reference evidence="2" key="1">
    <citation type="submission" date="2020-08" db="EMBL/GenBank/DDBJ databases">
        <title>Multicomponent nature underlies the extraordinary mechanical properties of spider dragline silk.</title>
        <authorList>
            <person name="Kono N."/>
            <person name="Nakamura H."/>
            <person name="Mori M."/>
            <person name="Yoshida Y."/>
            <person name="Ohtoshi R."/>
            <person name="Malay A.D."/>
            <person name="Moran D.A.P."/>
            <person name="Tomita M."/>
            <person name="Numata K."/>
            <person name="Arakawa K."/>
        </authorList>
    </citation>
    <scope>NUCLEOTIDE SEQUENCE</scope>
</reference>
<dbReference type="Proteomes" id="UP000887159">
    <property type="component" value="Unassembled WGS sequence"/>
</dbReference>
<dbReference type="EMBL" id="BMAU01021375">
    <property type="protein sequence ID" value="GFY26265.1"/>
    <property type="molecule type" value="Genomic_DNA"/>
</dbReference>
<name>A0A8X7BBW3_TRICX</name>
<protein>
    <submittedName>
        <fullName evidence="2">Uncharacterized protein</fullName>
    </submittedName>
</protein>
<evidence type="ECO:0000256" key="1">
    <source>
        <dbReference type="SAM" id="MobiDB-lite"/>
    </source>
</evidence>
<accession>A0A8X7BBW3</accession>
<organism evidence="2 3">
    <name type="scientific">Trichonephila clavipes</name>
    <name type="common">Golden silk orbweaver</name>
    <name type="synonym">Nephila clavipes</name>
    <dbReference type="NCBI Taxonomy" id="2585209"/>
    <lineage>
        <taxon>Eukaryota</taxon>
        <taxon>Metazoa</taxon>
        <taxon>Ecdysozoa</taxon>
        <taxon>Arthropoda</taxon>
        <taxon>Chelicerata</taxon>
        <taxon>Arachnida</taxon>
        <taxon>Araneae</taxon>
        <taxon>Araneomorphae</taxon>
        <taxon>Entelegynae</taxon>
        <taxon>Araneoidea</taxon>
        <taxon>Nephilidae</taxon>
        <taxon>Trichonephila</taxon>
    </lineage>
</organism>
<feature type="region of interest" description="Disordered" evidence="1">
    <location>
        <begin position="36"/>
        <end position="65"/>
    </location>
</feature>
<sequence length="147" mass="16645">MPPGDTQMSKKTRADRKGTGIWRKNLFTILEFHRSQMSTSKPRQGRLDSHGATARDKDSTESGKIKISTSDPVCAVQITAIDQILNTPVKANIIWEGFTSRFLLFDITTNVHLADVLIELKNSNDLDIVEIRRFVSNPTVVKRHHQF</sequence>
<feature type="compositionally biased region" description="Basic and acidic residues" evidence="1">
    <location>
        <begin position="45"/>
        <end position="64"/>
    </location>
</feature>
<evidence type="ECO:0000313" key="3">
    <source>
        <dbReference type="Proteomes" id="UP000887159"/>
    </source>
</evidence>
<comment type="caution">
    <text evidence="2">The sequence shown here is derived from an EMBL/GenBank/DDBJ whole genome shotgun (WGS) entry which is preliminary data.</text>
</comment>
<proteinExistence type="predicted"/>